<protein>
    <recommendedName>
        <fullName evidence="1">Carrier domain-containing protein</fullName>
    </recommendedName>
</protein>
<dbReference type="EMBL" id="CP010975">
    <property type="protein sequence ID" value="AKE51107.1"/>
    <property type="molecule type" value="Genomic_DNA"/>
</dbReference>
<dbReference type="HOGENOM" id="CLU_108696_8_1_6"/>
<evidence type="ECO:0000313" key="3">
    <source>
        <dbReference type="Proteomes" id="UP000034071"/>
    </source>
</evidence>
<dbReference type="RefSeq" id="WP_046560338.1">
    <property type="nucleotide sequence ID" value="NZ_CP010975.1"/>
</dbReference>
<evidence type="ECO:0000313" key="2">
    <source>
        <dbReference type="EMBL" id="AKE51107.1"/>
    </source>
</evidence>
<dbReference type="AlphaFoldDB" id="A0A0F6TNZ1"/>
<dbReference type="KEGG" id="kge:TQ33_0115"/>
<keyword evidence="3" id="KW-1185">Reference proteome</keyword>
<dbReference type="Gene3D" id="1.10.1200.10">
    <property type="entry name" value="ACP-like"/>
    <property type="match status" value="1"/>
</dbReference>
<dbReference type="Proteomes" id="UP000034071">
    <property type="component" value="Chromosome"/>
</dbReference>
<dbReference type="InterPro" id="IPR009081">
    <property type="entry name" value="PP-bd_ACP"/>
</dbReference>
<feature type="domain" description="Carrier" evidence="1">
    <location>
        <begin position="1"/>
        <end position="82"/>
    </location>
</feature>
<organism evidence="2 3">
    <name type="scientific">Kangiella geojedonensis</name>
    <dbReference type="NCBI Taxonomy" id="914150"/>
    <lineage>
        <taxon>Bacteria</taxon>
        <taxon>Pseudomonadati</taxon>
        <taxon>Pseudomonadota</taxon>
        <taxon>Gammaproteobacteria</taxon>
        <taxon>Kangiellales</taxon>
        <taxon>Kangiellaceae</taxon>
        <taxon>Kangiella</taxon>
    </lineage>
</organism>
<evidence type="ECO:0000259" key="1">
    <source>
        <dbReference type="PROSITE" id="PS50075"/>
    </source>
</evidence>
<proteinExistence type="predicted"/>
<reference evidence="2 3" key="1">
    <citation type="submission" date="2015-02" db="EMBL/GenBank/DDBJ databases">
        <title>Complete genome sequence of Kangiella geojedonensis strain YCS-5T.</title>
        <authorList>
            <person name="Kim K.M."/>
        </authorList>
    </citation>
    <scope>NUCLEOTIDE SEQUENCE [LARGE SCALE GENOMIC DNA]</scope>
    <source>
        <strain evidence="2 3">YCS-5</strain>
    </source>
</reference>
<name>A0A0F6TNZ1_9GAMM</name>
<dbReference type="OrthoDB" id="8527261at2"/>
<dbReference type="Pfam" id="PF00550">
    <property type="entry name" value="PP-binding"/>
    <property type="match status" value="1"/>
</dbReference>
<sequence>MAYEVNINKMIELLSDTLSLSADELSAETQLIGNLPEFDSMAIVSILMQIEEDFGIEIPDDELSGDVFETVQSLTEFVEIQQAATAI</sequence>
<dbReference type="SUPFAM" id="SSF47336">
    <property type="entry name" value="ACP-like"/>
    <property type="match status" value="1"/>
</dbReference>
<accession>A0A0F6TNZ1</accession>
<dbReference type="InterPro" id="IPR036736">
    <property type="entry name" value="ACP-like_sf"/>
</dbReference>
<gene>
    <name evidence="2" type="ORF">TQ33_0115</name>
</gene>
<dbReference type="PROSITE" id="PS50075">
    <property type="entry name" value="CARRIER"/>
    <property type="match status" value="1"/>
</dbReference>
<dbReference type="STRING" id="914150.TQ33_0115"/>